<evidence type="ECO:0000313" key="3">
    <source>
        <dbReference type="Proteomes" id="UP001295423"/>
    </source>
</evidence>
<accession>A0AAD2FIY9</accession>
<feature type="compositionally biased region" description="Polar residues" evidence="1">
    <location>
        <begin position="358"/>
        <end position="377"/>
    </location>
</feature>
<protein>
    <submittedName>
        <fullName evidence="2">Uncharacterized protein</fullName>
    </submittedName>
</protein>
<feature type="compositionally biased region" description="Polar residues" evidence="1">
    <location>
        <begin position="68"/>
        <end position="81"/>
    </location>
</feature>
<feature type="compositionally biased region" description="Polar residues" evidence="1">
    <location>
        <begin position="229"/>
        <end position="239"/>
    </location>
</feature>
<name>A0AAD2FIY9_9STRA</name>
<sequence>MNSQEVSDSSLDGDDSTVSSKSNRNRLFDDVNGDGNTGGSSHQVADFSDMPSLASYRGDEVSLASTLWTDCDQSLPSLSSYRTKDMSVASGSTRRNNRDKPRINDNDSDGSGTERTRGNISTSDRLQPPAPIESTGEEGGQNAKPFSSSSSRDEDPPNAAALQRGGDSMPRLPTRRSMDDSVRSGSRRSESDSESDMTDDSPDVSIDTDEENDDEVEPAHGPSHIVTPPTRQLSPQSPKSPLRVNGVLPDMANPPLRVEDGNSEPATESEKSKRPASENPEAGVAPEEVEPPAIIATPPATGKHSKSAKRSPKKSPRKKKVKDKEKDKDGTQPHSEIGSPGIVEEKGQKKWRKKRSTQDANKIQKTPDRSASGNDTTRFFGKKNQSDRSLGVRRANSEMASVLDSIKPEEEKKRGILKRFSSSLKQMVRPSRTLSGTLGHMAKIPSGGKKRSKLKKLSTNSEKPKAANT</sequence>
<dbReference type="AlphaFoldDB" id="A0AAD2FIY9"/>
<feature type="compositionally biased region" description="Low complexity" evidence="1">
    <location>
        <begin position="280"/>
        <end position="302"/>
    </location>
</feature>
<reference evidence="2" key="1">
    <citation type="submission" date="2023-08" db="EMBL/GenBank/DDBJ databases">
        <authorList>
            <person name="Audoor S."/>
            <person name="Bilcke G."/>
        </authorList>
    </citation>
    <scope>NUCLEOTIDE SEQUENCE</scope>
</reference>
<comment type="caution">
    <text evidence="2">The sequence shown here is derived from an EMBL/GenBank/DDBJ whole genome shotgun (WGS) entry which is preliminary data.</text>
</comment>
<organism evidence="2 3">
    <name type="scientific">Cylindrotheca closterium</name>
    <dbReference type="NCBI Taxonomy" id="2856"/>
    <lineage>
        <taxon>Eukaryota</taxon>
        <taxon>Sar</taxon>
        <taxon>Stramenopiles</taxon>
        <taxon>Ochrophyta</taxon>
        <taxon>Bacillariophyta</taxon>
        <taxon>Bacillariophyceae</taxon>
        <taxon>Bacillariophycidae</taxon>
        <taxon>Bacillariales</taxon>
        <taxon>Bacillariaceae</taxon>
        <taxon>Cylindrotheca</taxon>
    </lineage>
</organism>
<feature type="region of interest" description="Disordered" evidence="1">
    <location>
        <begin position="1"/>
        <end position="47"/>
    </location>
</feature>
<gene>
    <name evidence="2" type="ORF">CYCCA115_LOCUS8227</name>
</gene>
<evidence type="ECO:0000313" key="2">
    <source>
        <dbReference type="EMBL" id="CAJ1943000.1"/>
    </source>
</evidence>
<feature type="compositionally biased region" description="Basic and acidic residues" evidence="1">
    <location>
        <begin position="322"/>
        <end position="331"/>
    </location>
</feature>
<feature type="compositionally biased region" description="Basic and acidic residues" evidence="1">
    <location>
        <begin position="176"/>
        <end position="191"/>
    </location>
</feature>
<feature type="compositionally biased region" description="Basic and acidic residues" evidence="1">
    <location>
        <begin position="96"/>
        <end position="105"/>
    </location>
</feature>
<feature type="compositionally biased region" description="Basic residues" evidence="1">
    <location>
        <begin position="303"/>
        <end position="321"/>
    </location>
</feature>
<feature type="region of interest" description="Disordered" evidence="1">
    <location>
        <begin position="423"/>
        <end position="469"/>
    </location>
</feature>
<feature type="compositionally biased region" description="Acidic residues" evidence="1">
    <location>
        <begin position="192"/>
        <end position="216"/>
    </location>
</feature>
<feature type="compositionally biased region" description="Polar residues" evidence="1">
    <location>
        <begin position="1"/>
        <end position="22"/>
    </location>
</feature>
<proteinExistence type="predicted"/>
<keyword evidence="3" id="KW-1185">Reference proteome</keyword>
<dbReference type="EMBL" id="CAKOGP040001112">
    <property type="protein sequence ID" value="CAJ1943000.1"/>
    <property type="molecule type" value="Genomic_DNA"/>
</dbReference>
<feature type="region of interest" description="Disordered" evidence="1">
    <location>
        <begin position="68"/>
        <end position="406"/>
    </location>
</feature>
<dbReference type="Proteomes" id="UP001295423">
    <property type="component" value="Unassembled WGS sequence"/>
</dbReference>
<evidence type="ECO:0000256" key="1">
    <source>
        <dbReference type="SAM" id="MobiDB-lite"/>
    </source>
</evidence>